<evidence type="ECO:0008006" key="3">
    <source>
        <dbReference type="Google" id="ProtNLM"/>
    </source>
</evidence>
<dbReference type="RefSeq" id="WP_100720922.1">
    <property type="nucleotide sequence ID" value="NZ_RQGI01000063.1"/>
</dbReference>
<evidence type="ECO:0000313" key="1">
    <source>
        <dbReference type="EMBL" id="TGL66513.1"/>
    </source>
</evidence>
<gene>
    <name evidence="1" type="ORF">EHQ60_18690</name>
</gene>
<dbReference type="EMBL" id="RQGI01000063">
    <property type="protein sequence ID" value="TGL66513.1"/>
    <property type="molecule type" value="Genomic_DNA"/>
</dbReference>
<accession>A0ABY2MJU1</accession>
<sequence>MKKILKTIILLTSLLIISSIDIYAQSKPESEEPINRKKIHLYFGTFLYSKVTANFLYGVTNNLYLGVSFRPGEKAENNEFLGSINSRGFEFYDYKKSNFNNFFNLKSQYFFLGNFYTSLDLGMRTGFEEKITKYTIAQVNSLEILPFTKTTFVSDRYSMLLGIGYRKEFFEHFLLGSEIQYGILSGAKVNKHYNFNPTAYNGLPNDIILDQLLNDSNDYKTRRLMIISIYAGIAF</sequence>
<keyword evidence="2" id="KW-1185">Reference proteome</keyword>
<organism evidence="1 2">
    <name type="scientific">Leptospira levettii</name>
    <dbReference type="NCBI Taxonomy" id="2023178"/>
    <lineage>
        <taxon>Bacteria</taxon>
        <taxon>Pseudomonadati</taxon>
        <taxon>Spirochaetota</taxon>
        <taxon>Spirochaetia</taxon>
        <taxon>Leptospirales</taxon>
        <taxon>Leptospiraceae</taxon>
        <taxon>Leptospira</taxon>
    </lineage>
</organism>
<protein>
    <recommendedName>
        <fullName evidence="3">Outer membrane protein beta-barrel domain-containing protein</fullName>
    </recommendedName>
</protein>
<evidence type="ECO:0000313" key="2">
    <source>
        <dbReference type="Proteomes" id="UP000297352"/>
    </source>
</evidence>
<name>A0ABY2MJU1_9LEPT</name>
<dbReference type="Proteomes" id="UP000297352">
    <property type="component" value="Unassembled WGS sequence"/>
</dbReference>
<comment type="caution">
    <text evidence="1">The sequence shown here is derived from an EMBL/GenBank/DDBJ whole genome shotgun (WGS) entry which is preliminary data.</text>
</comment>
<proteinExistence type="predicted"/>
<reference evidence="2" key="1">
    <citation type="journal article" date="2019" name="PLoS Negl. Trop. Dis.">
        <title>Revisiting the worldwide diversity of Leptospira species in the environment.</title>
        <authorList>
            <person name="Vincent A.T."/>
            <person name="Schiettekatte O."/>
            <person name="Bourhy P."/>
            <person name="Veyrier F.J."/>
            <person name="Picardeau M."/>
        </authorList>
    </citation>
    <scope>NUCLEOTIDE SEQUENCE [LARGE SCALE GENOMIC DNA]</scope>
    <source>
        <strain evidence="2">201702449</strain>
    </source>
</reference>